<dbReference type="STRING" id="159449.B4N89_46130"/>
<sequence>MRSLAEAVVERGRLTAVQVEAFLQDTASRLGVLTSPRAPEVTEALSTAELRRVTEVLQEYHQFLVLDGCSDLTHALTQATLCTASHLALVVGTGVDGAVAAADTVKWLRHNGFEELLSRSDAVVIRRSASRGARLPELREYLDSFCASTSLLPYDAHLAQGGVLDRRLVSTSLRKAMSPILANVVQGIARASASTD</sequence>
<organism evidence="1 2">
    <name type="scientific">Embleya scabrispora</name>
    <dbReference type="NCBI Taxonomy" id="159449"/>
    <lineage>
        <taxon>Bacteria</taxon>
        <taxon>Bacillati</taxon>
        <taxon>Actinomycetota</taxon>
        <taxon>Actinomycetes</taxon>
        <taxon>Kitasatosporales</taxon>
        <taxon>Streptomycetaceae</taxon>
        <taxon>Embleya</taxon>
    </lineage>
</organism>
<dbReference type="AlphaFoldDB" id="A0A1T3NJ59"/>
<dbReference type="Gene3D" id="3.40.50.300">
    <property type="entry name" value="P-loop containing nucleotide triphosphate hydrolases"/>
    <property type="match status" value="1"/>
</dbReference>
<dbReference type="EMBL" id="MWQN01000005">
    <property type="protein sequence ID" value="OPC76853.1"/>
    <property type="molecule type" value="Genomic_DNA"/>
</dbReference>
<accession>A0A1T3NJ59</accession>
<proteinExistence type="predicted"/>
<evidence type="ECO:0000313" key="1">
    <source>
        <dbReference type="EMBL" id="OPC76853.1"/>
    </source>
</evidence>
<gene>
    <name evidence="1" type="ORF">B4N89_46130</name>
</gene>
<evidence type="ECO:0000313" key="2">
    <source>
        <dbReference type="Proteomes" id="UP000190037"/>
    </source>
</evidence>
<dbReference type="InterPro" id="IPR027417">
    <property type="entry name" value="P-loop_NTPase"/>
</dbReference>
<protein>
    <recommendedName>
        <fullName evidence="3">CobQ/CobB/MinD/ParA nucleotide binding domain-containing protein</fullName>
    </recommendedName>
</protein>
<dbReference type="Proteomes" id="UP000190037">
    <property type="component" value="Unassembled WGS sequence"/>
</dbReference>
<comment type="caution">
    <text evidence="1">The sequence shown here is derived from an EMBL/GenBank/DDBJ whole genome shotgun (WGS) entry which is preliminary data.</text>
</comment>
<evidence type="ECO:0008006" key="3">
    <source>
        <dbReference type="Google" id="ProtNLM"/>
    </source>
</evidence>
<keyword evidence="2" id="KW-1185">Reference proteome</keyword>
<dbReference type="SUPFAM" id="SSF52540">
    <property type="entry name" value="P-loop containing nucleoside triphosphate hydrolases"/>
    <property type="match status" value="1"/>
</dbReference>
<name>A0A1T3NJ59_9ACTN</name>
<reference evidence="1 2" key="1">
    <citation type="submission" date="2017-03" db="EMBL/GenBank/DDBJ databases">
        <title>Draft genome sequence of Streptomyces scabrisporus NF3, endophyte isolated from Amphipterygium adstringens.</title>
        <authorList>
            <person name="Vazquez M."/>
            <person name="Ceapa C.D."/>
            <person name="Rodriguez Luna D."/>
            <person name="Sanchez Esquivel S."/>
        </authorList>
    </citation>
    <scope>NUCLEOTIDE SEQUENCE [LARGE SCALE GENOMIC DNA]</scope>
    <source>
        <strain evidence="1 2">NF3</strain>
    </source>
</reference>